<dbReference type="GO" id="GO:0008146">
    <property type="term" value="F:sulfotransferase activity"/>
    <property type="evidence" value="ECO:0007669"/>
    <property type="project" value="InterPro"/>
</dbReference>
<feature type="region of interest" description="Disordered" evidence="4">
    <location>
        <begin position="12"/>
        <end position="48"/>
    </location>
</feature>
<feature type="domain" description="Sulfotransferase" evidence="5">
    <location>
        <begin position="1"/>
        <end position="89"/>
    </location>
</feature>
<proteinExistence type="inferred from homology"/>
<name>H2YUJ7_CIOSA</name>
<dbReference type="SUPFAM" id="SSF52540">
    <property type="entry name" value="P-loop containing nucleoside triphosphate hydrolases"/>
    <property type="match status" value="1"/>
</dbReference>
<reference evidence="6" key="3">
    <citation type="submission" date="2025-09" db="UniProtKB">
        <authorList>
            <consortium name="Ensembl"/>
        </authorList>
    </citation>
    <scope>IDENTIFICATION</scope>
</reference>
<dbReference type="InterPro" id="IPR027417">
    <property type="entry name" value="P-loop_NTPase"/>
</dbReference>
<evidence type="ECO:0000256" key="3">
    <source>
        <dbReference type="RuleBase" id="RU361155"/>
    </source>
</evidence>
<evidence type="ECO:0000259" key="5">
    <source>
        <dbReference type="Pfam" id="PF00685"/>
    </source>
</evidence>
<dbReference type="OMA" id="HMANYST"/>
<reference evidence="7" key="1">
    <citation type="submission" date="2003-08" db="EMBL/GenBank/DDBJ databases">
        <authorList>
            <person name="Birren B."/>
            <person name="Nusbaum C."/>
            <person name="Abebe A."/>
            <person name="Abouelleil A."/>
            <person name="Adekoya E."/>
            <person name="Ait-zahra M."/>
            <person name="Allen N."/>
            <person name="Allen T."/>
            <person name="An P."/>
            <person name="Anderson M."/>
            <person name="Anderson S."/>
            <person name="Arachchi H."/>
            <person name="Armbruster J."/>
            <person name="Bachantsang P."/>
            <person name="Baldwin J."/>
            <person name="Barry A."/>
            <person name="Bayul T."/>
            <person name="Blitshsteyn B."/>
            <person name="Bloom T."/>
            <person name="Blye J."/>
            <person name="Boguslavskiy L."/>
            <person name="Borowsky M."/>
            <person name="Boukhgalter B."/>
            <person name="Brunache A."/>
            <person name="Butler J."/>
            <person name="Calixte N."/>
            <person name="Calvo S."/>
            <person name="Camarata J."/>
            <person name="Campo K."/>
            <person name="Chang J."/>
            <person name="Cheshatsang Y."/>
            <person name="Citroen M."/>
            <person name="Collymore A."/>
            <person name="Considine T."/>
            <person name="Cook A."/>
            <person name="Cooke P."/>
            <person name="Corum B."/>
            <person name="Cuomo C."/>
            <person name="David R."/>
            <person name="Dawoe T."/>
            <person name="Degray S."/>
            <person name="Dodge S."/>
            <person name="Dooley K."/>
            <person name="Dorje P."/>
            <person name="Dorjee K."/>
            <person name="Dorris L."/>
            <person name="Duffey N."/>
            <person name="Dupes A."/>
            <person name="Elkins T."/>
            <person name="Engels R."/>
            <person name="Erickson J."/>
            <person name="Farina A."/>
            <person name="Faro S."/>
            <person name="Ferreira P."/>
            <person name="Fischer H."/>
            <person name="Fitzgerald M."/>
            <person name="Foley K."/>
            <person name="Gage D."/>
            <person name="Galagan J."/>
            <person name="Gearin G."/>
            <person name="Gnerre S."/>
            <person name="Gnirke A."/>
            <person name="Goyette A."/>
            <person name="Graham J."/>
            <person name="Grandbois E."/>
            <person name="Gyaltsen K."/>
            <person name="Hafez N."/>
            <person name="Hagopian D."/>
            <person name="Hagos B."/>
            <person name="Hall J."/>
            <person name="Hatcher B."/>
            <person name="Heller A."/>
            <person name="Higgins H."/>
            <person name="Honan T."/>
            <person name="Horn A."/>
            <person name="Houde N."/>
            <person name="Hughes L."/>
            <person name="Hulme W."/>
            <person name="Husby E."/>
            <person name="Iliev I."/>
            <person name="Jaffe D."/>
            <person name="Jones C."/>
            <person name="Kamal M."/>
            <person name="Kamat A."/>
            <person name="Kamvysselis M."/>
            <person name="Karlsson E."/>
            <person name="Kells C."/>
            <person name="Kieu A."/>
            <person name="Kisner P."/>
            <person name="Kodira C."/>
            <person name="Kulbokas E."/>
            <person name="Labutti K."/>
            <person name="Lama D."/>
            <person name="Landers T."/>
            <person name="Leger J."/>
            <person name="Levine S."/>
            <person name="Lewis D."/>
            <person name="Lewis T."/>
            <person name="Lindblad-toh K."/>
            <person name="Liu X."/>
            <person name="Lokyitsang T."/>
            <person name="Lokyitsang Y."/>
            <person name="Lucien O."/>
            <person name="Lui A."/>
            <person name="Ma L.J."/>
            <person name="Mabbitt R."/>
            <person name="Macdonald J."/>
            <person name="Maclean C."/>
            <person name="Major J."/>
            <person name="Manning J."/>
            <person name="Marabella R."/>
            <person name="Maru K."/>
            <person name="Matthews C."/>
            <person name="Mauceli E."/>
            <person name="Mccarthy M."/>
            <person name="Mcdonough S."/>
            <person name="Mcghee T."/>
            <person name="Meldrim J."/>
            <person name="Meneus L."/>
            <person name="Mesirov J."/>
            <person name="Mihalev A."/>
            <person name="Mihova T."/>
            <person name="Mikkelsen T."/>
            <person name="Mlenga V."/>
            <person name="Moru K."/>
            <person name="Mozes J."/>
            <person name="Mulrain L."/>
            <person name="Munson G."/>
            <person name="Naylor J."/>
            <person name="Newes C."/>
            <person name="Nguyen C."/>
            <person name="Nguyen N."/>
            <person name="Nguyen T."/>
            <person name="Nicol R."/>
            <person name="Nielsen C."/>
            <person name="Nizzari M."/>
            <person name="Norbu C."/>
            <person name="Norbu N."/>
            <person name="O'donnell P."/>
            <person name="Okoawo O."/>
            <person name="O'leary S."/>
            <person name="Omotosho B."/>
            <person name="O'neill K."/>
            <person name="Osman S."/>
            <person name="Parker S."/>
            <person name="Perrin D."/>
            <person name="Phunkhang P."/>
            <person name="Piqani B."/>
            <person name="Purcell S."/>
            <person name="Rachupka T."/>
            <person name="Ramasamy U."/>
            <person name="Rameau R."/>
            <person name="Ray V."/>
            <person name="Raymond C."/>
            <person name="Retta R."/>
            <person name="Richardson S."/>
            <person name="Rise C."/>
            <person name="Rodriguez J."/>
            <person name="Rogers J."/>
            <person name="Rogov P."/>
            <person name="Rutman M."/>
            <person name="Schupbach R."/>
            <person name="Seaman C."/>
            <person name="Settipalli S."/>
            <person name="Sharpe T."/>
            <person name="Sheridan J."/>
            <person name="Sherpa N."/>
            <person name="Shi J."/>
            <person name="Smirnov S."/>
            <person name="Smith C."/>
            <person name="Sougnez C."/>
            <person name="Spencer B."/>
            <person name="Stalker J."/>
            <person name="Stange-thomann N."/>
            <person name="Stavropoulos S."/>
            <person name="Stetson K."/>
            <person name="Stone C."/>
            <person name="Stone S."/>
            <person name="Stubbs M."/>
            <person name="Talamas J."/>
            <person name="Tchuinga P."/>
            <person name="Tenzing P."/>
            <person name="Tesfaye S."/>
            <person name="Theodore J."/>
            <person name="Thoulutsang Y."/>
            <person name="Topham K."/>
            <person name="Towey S."/>
            <person name="Tsamla T."/>
            <person name="Tsomo N."/>
            <person name="Vallee D."/>
            <person name="Vassiliev H."/>
            <person name="Venkataraman V."/>
            <person name="Vinson J."/>
            <person name="Vo A."/>
            <person name="Wade C."/>
            <person name="Wang S."/>
            <person name="Wangchuk T."/>
            <person name="Wangdi T."/>
            <person name="Whittaker C."/>
            <person name="Wilkinson J."/>
            <person name="Wu Y."/>
            <person name="Wyman D."/>
            <person name="Yadav S."/>
            <person name="Yang S."/>
            <person name="Yang X."/>
            <person name="Yeager S."/>
            <person name="Yee E."/>
            <person name="Young G."/>
            <person name="Zainoun J."/>
            <person name="Zembeck L."/>
            <person name="Zimmer A."/>
            <person name="Zody M."/>
            <person name="Lander E."/>
        </authorList>
    </citation>
    <scope>NUCLEOTIDE SEQUENCE [LARGE SCALE GENOMIC DNA]</scope>
</reference>
<keyword evidence="7" id="KW-1185">Reference proteome</keyword>
<dbReference type="STRING" id="51511.ENSCSAVP00000009007"/>
<dbReference type="PANTHER" id="PTHR11783">
    <property type="entry name" value="SULFOTRANSFERASE SULT"/>
    <property type="match status" value="1"/>
</dbReference>
<evidence type="ECO:0000256" key="2">
    <source>
        <dbReference type="ARBA" id="ARBA00022679"/>
    </source>
</evidence>
<feature type="compositionally biased region" description="Polar residues" evidence="4">
    <location>
        <begin position="26"/>
        <end position="38"/>
    </location>
</feature>
<keyword evidence="2 3" id="KW-0808">Transferase</keyword>
<accession>H2YUJ7</accession>
<dbReference type="EC" id="2.8.2.-" evidence="3"/>
<sequence>MKLNPEKEIRKLSNHLGLKKSDEETTQVVEDTSFSSMKKQQEDGTEEINSLRKKTNLIRKGIIGDWKNHFTVAQSEEMDKLVEEKTKGMEFKFIFSA</sequence>
<dbReference type="Proteomes" id="UP000007875">
    <property type="component" value="Unassembled WGS sequence"/>
</dbReference>
<dbReference type="Ensembl" id="ENSCSAVT00000009121.1">
    <property type="protein sequence ID" value="ENSCSAVP00000009007.1"/>
    <property type="gene ID" value="ENSCSAVG00000005325.1"/>
</dbReference>
<evidence type="ECO:0000256" key="4">
    <source>
        <dbReference type="SAM" id="MobiDB-lite"/>
    </source>
</evidence>
<dbReference type="AlphaFoldDB" id="H2YUJ7"/>
<dbReference type="InParanoid" id="H2YUJ7"/>
<dbReference type="Gene3D" id="3.40.50.300">
    <property type="entry name" value="P-loop containing nucleotide triphosphate hydrolases"/>
    <property type="match status" value="1"/>
</dbReference>
<dbReference type="Pfam" id="PF00685">
    <property type="entry name" value="Sulfotransfer_1"/>
    <property type="match status" value="1"/>
</dbReference>
<reference evidence="6" key="2">
    <citation type="submission" date="2025-08" db="UniProtKB">
        <authorList>
            <consortium name="Ensembl"/>
        </authorList>
    </citation>
    <scope>IDENTIFICATION</scope>
</reference>
<dbReference type="HOGENOM" id="CLU_027239_6_2_1"/>
<dbReference type="GeneTree" id="ENSGT00940000163815"/>
<dbReference type="InterPro" id="IPR000863">
    <property type="entry name" value="Sulfotransferase_dom"/>
</dbReference>
<organism evidence="6 7">
    <name type="scientific">Ciona savignyi</name>
    <name type="common">Pacific transparent sea squirt</name>
    <dbReference type="NCBI Taxonomy" id="51511"/>
    <lineage>
        <taxon>Eukaryota</taxon>
        <taxon>Metazoa</taxon>
        <taxon>Chordata</taxon>
        <taxon>Tunicata</taxon>
        <taxon>Ascidiacea</taxon>
        <taxon>Phlebobranchia</taxon>
        <taxon>Cionidae</taxon>
        <taxon>Ciona</taxon>
    </lineage>
</organism>
<dbReference type="eggNOG" id="KOG1584">
    <property type="taxonomic scope" value="Eukaryota"/>
</dbReference>
<protein>
    <recommendedName>
        <fullName evidence="3">Sulfotransferase</fullName>
        <ecNumber evidence="3">2.8.2.-</ecNumber>
    </recommendedName>
</protein>
<evidence type="ECO:0000256" key="1">
    <source>
        <dbReference type="ARBA" id="ARBA00005771"/>
    </source>
</evidence>
<comment type="similarity">
    <text evidence="1 3">Belongs to the sulfotransferase 1 family.</text>
</comment>
<evidence type="ECO:0000313" key="6">
    <source>
        <dbReference type="Ensembl" id="ENSCSAVP00000009007.1"/>
    </source>
</evidence>
<evidence type="ECO:0000313" key="7">
    <source>
        <dbReference type="Proteomes" id="UP000007875"/>
    </source>
</evidence>